<comment type="similarity">
    <text evidence="7">Belongs to the protein kinase superfamily. STE Ser/Thr protein kinase family. MAP kinase kinase subfamily.</text>
</comment>
<name>A0A1E4TH74_9ASCO</name>
<evidence type="ECO:0000256" key="5">
    <source>
        <dbReference type="ARBA" id="ARBA00022777"/>
    </source>
</evidence>
<evidence type="ECO:0000256" key="3">
    <source>
        <dbReference type="ARBA" id="ARBA00022679"/>
    </source>
</evidence>
<dbReference type="InterPro" id="IPR008271">
    <property type="entry name" value="Ser/Thr_kinase_AS"/>
</dbReference>
<evidence type="ECO:0000256" key="6">
    <source>
        <dbReference type="ARBA" id="ARBA00022840"/>
    </source>
</evidence>
<dbReference type="Proteomes" id="UP000095023">
    <property type="component" value="Unassembled WGS sequence"/>
</dbReference>
<dbReference type="SUPFAM" id="SSF56112">
    <property type="entry name" value="Protein kinase-like (PK-like)"/>
    <property type="match status" value="1"/>
</dbReference>
<dbReference type="InterPro" id="IPR017441">
    <property type="entry name" value="Protein_kinase_ATP_BS"/>
</dbReference>
<evidence type="ECO:0000259" key="15">
    <source>
        <dbReference type="PROSITE" id="PS50011"/>
    </source>
</evidence>
<dbReference type="Gene3D" id="1.10.510.10">
    <property type="entry name" value="Transferase(Phosphotransferase) domain 1"/>
    <property type="match status" value="1"/>
</dbReference>
<dbReference type="SMART" id="SM00220">
    <property type="entry name" value="S_TKc"/>
    <property type="match status" value="1"/>
</dbReference>
<evidence type="ECO:0000256" key="11">
    <source>
        <dbReference type="ARBA" id="ARBA00051693"/>
    </source>
</evidence>
<keyword evidence="6 12" id="KW-0067">ATP-binding</keyword>
<dbReference type="OrthoDB" id="10252354at2759"/>
<dbReference type="Gene3D" id="3.30.200.20">
    <property type="entry name" value="Phosphorylase Kinase, domain 1"/>
    <property type="match status" value="1"/>
</dbReference>
<organism evidence="16 17">
    <name type="scientific">Tortispora caseinolytica NRRL Y-17796</name>
    <dbReference type="NCBI Taxonomy" id="767744"/>
    <lineage>
        <taxon>Eukaryota</taxon>
        <taxon>Fungi</taxon>
        <taxon>Dikarya</taxon>
        <taxon>Ascomycota</taxon>
        <taxon>Saccharomycotina</taxon>
        <taxon>Trigonopsidomycetes</taxon>
        <taxon>Trigonopsidales</taxon>
        <taxon>Trigonopsidaceae</taxon>
        <taxon>Tortispora</taxon>
    </lineage>
</organism>
<feature type="region of interest" description="Disordered" evidence="14">
    <location>
        <begin position="29"/>
        <end position="68"/>
    </location>
</feature>
<keyword evidence="5" id="KW-0418">Kinase</keyword>
<evidence type="ECO:0000256" key="2">
    <source>
        <dbReference type="ARBA" id="ARBA00022553"/>
    </source>
</evidence>
<sequence length="378" mass="41902">MAESVRNESIPALKPRSLLRKNVKQLVLPGENVGADSAKESSPSVSSERSQYAVELQPRRPTAQCVDSPRSDLDAAQLSIDGSPLLRSEDFKSLSELGAGAGGSVNKVLHRPSRKIMARKMIRIEAKATVSKQIVRELYIMKECKTDYIVSFFGAFVLENSVVMCMEYMDCGSLDRIYKLAGRIEERPLQHITYSVLNGLTYLYTSHRIMHRDVKPSNILVNCRGQIKLCDFGVSGELINSVADTFVGTSTYMSPERIQGAPYTVKSDVWSFGLTLLELSMGKSPFCSKDDSSSSSSTAGPLGILDLLQQIVNESPPKLPENSGYSKELQSCINACLIKDVELRPSPWDLLKHPFAMNLDRSPGFDMARWARQFAFND</sequence>
<dbReference type="GO" id="GO:0071507">
    <property type="term" value="P:pheromone response MAPK cascade"/>
    <property type="evidence" value="ECO:0007669"/>
    <property type="project" value="EnsemblFungi"/>
</dbReference>
<protein>
    <recommendedName>
        <fullName evidence="8">mitogen-activated protein kinase kinase</fullName>
        <ecNumber evidence="8">2.7.12.2</ecNumber>
    </recommendedName>
</protein>
<evidence type="ECO:0000313" key="16">
    <source>
        <dbReference type="EMBL" id="ODV91079.1"/>
    </source>
</evidence>
<feature type="binding site" evidence="12">
    <location>
        <position position="120"/>
    </location>
    <ligand>
        <name>ATP</name>
        <dbReference type="ChEBI" id="CHEBI:30616"/>
    </ligand>
</feature>
<feature type="compositionally biased region" description="Low complexity" evidence="14">
    <location>
        <begin position="40"/>
        <end position="50"/>
    </location>
</feature>
<dbReference type="InterPro" id="IPR050915">
    <property type="entry name" value="MAP_kinase_kinase"/>
</dbReference>
<dbReference type="GO" id="GO:0004708">
    <property type="term" value="F:MAP kinase kinase activity"/>
    <property type="evidence" value="ECO:0007669"/>
    <property type="project" value="UniProtKB-EC"/>
</dbReference>
<evidence type="ECO:0000256" key="14">
    <source>
        <dbReference type="SAM" id="MobiDB-lite"/>
    </source>
</evidence>
<dbReference type="InterPro" id="IPR011009">
    <property type="entry name" value="Kinase-like_dom_sf"/>
</dbReference>
<dbReference type="InterPro" id="IPR000719">
    <property type="entry name" value="Prot_kinase_dom"/>
</dbReference>
<dbReference type="Pfam" id="PF00069">
    <property type="entry name" value="Pkinase"/>
    <property type="match status" value="1"/>
</dbReference>
<dbReference type="PROSITE" id="PS00108">
    <property type="entry name" value="PROTEIN_KINASE_ST"/>
    <property type="match status" value="1"/>
</dbReference>
<gene>
    <name evidence="16" type="ORF">CANCADRAFT_2795</name>
</gene>
<comment type="catalytic activity">
    <reaction evidence="10">
        <text>L-threonyl-[protein] + ATP = O-phospho-L-threonyl-[protein] + ADP + H(+)</text>
        <dbReference type="Rhea" id="RHEA:46608"/>
        <dbReference type="Rhea" id="RHEA-COMP:11060"/>
        <dbReference type="Rhea" id="RHEA-COMP:11605"/>
        <dbReference type="ChEBI" id="CHEBI:15378"/>
        <dbReference type="ChEBI" id="CHEBI:30013"/>
        <dbReference type="ChEBI" id="CHEBI:30616"/>
        <dbReference type="ChEBI" id="CHEBI:61977"/>
        <dbReference type="ChEBI" id="CHEBI:456216"/>
        <dbReference type="EC" id="2.7.12.2"/>
    </reaction>
</comment>
<evidence type="ECO:0000256" key="7">
    <source>
        <dbReference type="ARBA" id="ARBA00038035"/>
    </source>
</evidence>
<evidence type="ECO:0000256" key="12">
    <source>
        <dbReference type="PROSITE-ProRule" id="PRU10141"/>
    </source>
</evidence>
<feature type="domain" description="Protein kinase" evidence="15">
    <location>
        <begin position="91"/>
        <end position="356"/>
    </location>
</feature>
<comment type="catalytic activity">
    <reaction evidence="9">
        <text>L-seryl-[protein] + ATP = O-phospho-L-seryl-[protein] + ADP + H(+)</text>
        <dbReference type="Rhea" id="RHEA:17989"/>
        <dbReference type="Rhea" id="RHEA-COMP:9863"/>
        <dbReference type="Rhea" id="RHEA-COMP:11604"/>
        <dbReference type="ChEBI" id="CHEBI:15378"/>
        <dbReference type="ChEBI" id="CHEBI:29999"/>
        <dbReference type="ChEBI" id="CHEBI:30616"/>
        <dbReference type="ChEBI" id="CHEBI:83421"/>
        <dbReference type="ChEBI" id="CHEBI:456216"/>
        <dbReference type="EC" id="2.7.12.2"/>
    </reaction>
</comment>
<dbReference type="PANTHER" id="PTHR47448">
    <property type="entry name" value="DUAL SPECIFICITY MITOGEN-ACTIVATED PROTEIN KINASE KINASE DSOR1-LIKE PROTEIN"/>
    <property type="match status" value="1"/>
</dbReference>
<keyword evidence="1 13" id="KW-0723">Serine/threonine-protein kinase</keyword>
<dbReference type="GO" id="GO:0032153">
    <property type="term" value="C:cell division site"/>
    <property type="evidence" value="ECO:0007669"/>
    <property type="project" value="EnsemblFungi"/>
</dbReference>
<dbReference type="GO" id="GO:0051286">
    <property type="term" value="C:cell tip"/>
    <property type="evidence" value="ECO:0007669"/>
    <property type="project" value="EnsemblFungi"/>
</dbReference>
<dbReference type="FunFam" id="3.30.200.20:FF:000040">
    <property type="entry name" value="Dual specificity mitogen-activated protein kinase kinase"/>
    <property type="match status" value="1"/>
</dbReference>
<evidence type="ECO:0000256" key="13">
    <source>
        <dbReference type="RuleBase" id="RU000304"/>
    </source>
</evidence>
<keyword evidence="4 12" id="KW-0547">Nucleotide-binding</keyword>
<keyword evidence="3" id="KW-0808">Transferase</keyword>
<proteinExistence type="inferred from homology"/>
<evidence type="ECO:0000256" key="9">
    <source>
        <dbReference type="ARBA" id="ARBA00049014"/>
    </source>
</evidence>
<dbReference type="EMBL" id="KV453842">
    <property type="protein sequence ID" value="ODV91079.1"/>
    <property type="molecule type" value="Genomic_DNA"/>
</dbReference>
<dbReference type="AlphaFoldDB" id="A0A1E4TH74"/>
<dbReference type="PANTHER" id="PTHR47448:SF1">
    <property type="entry name" value="SERINE_THREONINE-PROTEIN KINASE STE7 HOMOLOG"/>
    <property type="match status" value="1"/>
</dbReference>
<evidence type="ECO:0000256" key="10">
    <source>
        <dbReference type="ARBA" id="ARBA00049299"/>
    </source>
</evidence>
<dbReference type="GO" id="GO:0004674">
    <property type="term" value="F:protein serine/threonine kinase activity"/>
    <property type="evidence" value="ECO:0007669"/>
    <property type="project" value="UniProtKB-KW"/>
</dbReference>
<keyword evidence="17" id="KW-1185">Reference proteome</keyword>
<dbReference type="PROSITE" id="PS50011">
    <property type="entry name" value="PROTEIN_KINASE_DOM"/>
    <property type="match status" value="1"/>
</dbReference>
<evidence type="ECO:0000313" key="17">
    <source>
        <dbReference type="Proteomes" id="UP000095023"/>
    </source>
</evidence>
<dbReference type="GO" id="GO:0034307">
    <property type="term" value="P:regulation of ascospore formation"/>
    <property type="evidence" value="ECO:0007669"/>
    <property type="project" value="EnsemblFungi"/>
</dbReference>
<comment type="catalytic activity">
    <reaction evidence="11">
        <text>L-tyrosyl-[protein] + ATP = O-phospho-L-tyrosyl-[protein] + ADP + H(+)</text>
        <dbReference type="Rhea" id="RHEA:10596"/>
        <dbReference type="Rhea" id="RHEA-COMP:10136"/>
        <dbReference type="Rhea" id="RHEA-COMP:20101"/>
        <dbReference type="ChEBI" id="CHEBI:15378"/>
        <dbReference type="ChEBI" id="CHEBI:30616"/>
        <dbReference type="ChEBI" id="CHEBI:46858"/>
        <dbReference type="ChEBI" id="CHEBI:61978"/>
        <dbReference type="ChEBI" id="CHEBI:456216"/>
        <dbReference type="EC" id="2.7.12.2"/>
    </reaction>
</comment>
<dbReference type="GO" id="GO:0005524">
    <property type="term" value="F:ATP binding"/>
    <property type="evidence" value="ECO:0007669"/>
    <property type="project" value="UniProtKB-UniRule"/>
</dbReference>
<keyword evidence="2" id="KW-0597">Phosphoprotein</keyword>
<dbReference type="PROSITE" id="PS00107">
    <property type="entry name" value="PROTEIN_KINASE_ATP"/>
    <property type="match status" value="1"/>
</dbReference>
<reference evidence="17" key="1">
    <citation type="submission" date="2016-02" db="EMBL/GenBank/DDBJ databases">
        <title>Comparative genomics of biotechnologically important yeasts.</title>
        <authorList>
            <consortium name="DOE Joint Genome Institute"/>
            <person name="Riley R."/>
            <person name="Haridas S."/>
            <person name="Wolfe K.H."/>
            <person name="Lopes M.R."/>
            <person name="Hittinger C.T."/>
            <person name="Goker M."/>
            <person name="Salamov A."/>
            <person name="Wisecaver J."/>
            <person name="Long T.M."/>
            <person name="Aerts A.L."/>
            <person name="Barry K."/>
            <person name="Choi C."/>
            <person name="Clum A."/>
            <person name="Coughlan A.Y."/>
            <person name="Deshpande S."/>
            <person name="Douglass A.P."/>
            <person name="Hanson S.J."/>
            <person name="Klenk H.-P."/>
            <person name="Labutti K."/>
            <person name="Lapidus A."/>
            <person name="Lindquist E."/>
            <person name="Lipzen A."/>
            <person name="Meier-Kolthoff J.P."/>
            <person name="Ohm R.A."/>
            <person name="Otillar R.P."/>
            <person name="Pangilinan J."/>
            <person name="Peng Y."/>
            <person name="Rokas A."/>
            <person name="Rosa C.A."/>
            <person name="Scheuner C."/>
            <person name="Sibirny A.A."/>
            <person name="Slot J.C."/>
            <person name="Stielow J.B."/>
            <person name="Sun H."/>
            <person name="Kurtzman C.P."/>
            <person name="Blackwell M."/>
            <person name="Jeffries T.W."/>
            <person name="Grigoriev I.V."/>
        </authorList>
    </citation>
    <scope>NUCLEOTIDE SEQUENCE [LARGE SCALE GENOMIC DNA]</scope>
    <source>
        <strain evidence="17">NRRL Y-17796</strain>
    </source>
</reference>
<dbReference type="FunFam" id="1.10.510.10:FF:000921">
    <property type="entry name" value="Serine/threonine-protein kinase STE7"/>
    <property type="match status" value="1"/>
</dbReference>
<accession>A0A1E4TH74</accession>
<evidence type="ECO:0000256" key="4">
    <source>
        <dbReference type="ARBA" id="ARBA00022741"/>
    </source>
</evidence>
<evidence type="ECO:0000256" key="1">
    <source>
        <dbReference type="ARBA" id="ARBA00022527"/>
    </source>
</evidence>
<dbReference type="EC" id="2.7.12.2" evidence="8"/>
<evidence type="ECO:0000256" key="8">
    <source>
        <dbReference type="ARBA" id="ARBA00038999"/>
    </source>
</evidence>